<evidence type="ECO:0000313" key="4">
    <source>
        <dbReference type="Proteomes" id="UP000221369"/>
    </source>
</evidence>
<keyword evidence="1" id="KW-1133">Transmembrane helix</keyword>
<accession>A0A2A9DZG4</accession>
<keyword evidence="4" id="KW-1185">Reference proteome</keyword>
<name>A0A2A9DZG4_9MICO</name>
<evidence type="ECO:0000256" key="1">
    <source>
        <dbReference type="SAM" id="Phobius"/>
    </source>
</evidence>
<keyword evidence="1" id="KW-0472">Membrane</keyword>
<reference evidence="3 4" key="1">
    <citation type="submission" date="2017-10" db="EMBL/GenBank/DDBJ databases">
        <title>Sequencing the genomes of 1000 actinobacteria strains.</title>
        <authorList>
            <person name="Klenk H.-P."/>
        </authorList>
    </citation>
    <scope>NUCLEOTIDE SEQUENCE [LARGE SCALE GENOMIC DNA]</scope>
    <source>
        <strain evidence="3 4">DSM 21798</strain>
    </source>
</reference>
<dbReference type="EMBL" id="PDJE01000001">
    <property type="protein sequence ID" value="PFG31994.1"/>
    <property type="molecule type" value="Genomic_DNA"/>
</dbReference>
<feature type="transmembrane region" description="Helical" evidence="1">
    <location>
        <begin position="83"/>
        <end position="104"/>
    </location>
</feature>
<feature type="transmembrane region" description="Helical" evidence="1">
    <location>
        <begin position="42"/>
        <end position="62"/>
    </location>
</feature>
<keyword evidence="1" id="KW-0812">Transmembrane</keyword>
<proteinExistence type="predicted"/>
<dbReference type="Pfam" id="PF02517">
    <property type="entry name" value="Rce1-like"/>
    <property type="match status" value="1"/>
</dbReference>
<organism evidence="3 4">
    <name type="scientific">Paramicrobacterium agarici</name>
    <dbReference type="NCBI Taxonomy" id="630514"/>
    <lineage>
        <taxon>Bacteria</taxon>
        <taxon>Bacillati</taxon>
        <taxon>Actinomycetota</taxon>
        <taxon>Actinomycetes</taxon>
        <taxon>Micrococcales</taxon>
        <taxon>Microbacteriaceae</taxon>
        <taxon>Paramicrobacterium</taxon>
    </lineage>
</organism>
<dbReference type="InterPro" id="IPR003675">
    <property type="entry name" value="Rce1/LyrA-like_dom"/>
</dbReference>
<evidence type="ECO:0000313" key="3">
    <source>
        <dbReference type="EMBL" id="PFG31994.1"/>
    </source>
</evidence>
<dbReference type="GO" id="GO:0080120">
    <property type="term" value="P:CAAX-box protein maturation"/>
    <property type="evidence" value="ECO:0007669"/>
    <property type="project" value="UniProtKB-ARBA"/>
</dbReference>
<gene>
    <name evidence="3" type="ORF">ATJ78_2977</name>
</gene>
<dbReference type="GO" id="GO:0004175">
    <property type="term" value="F:endopeptidase activity"/>
    <property type="evidence" value="ECO:0007669"/>
    <property type="project" value="UniProtKB-ARBA"/>
</dbReference>
<dbReference type="PANTHER" id="PTHR39430:SF1">
    <property type="entry name" value="PROTEASE"/>
    <property type="match status" value="1"/>
</dbReference>
<protein>
    <recommendedName>
        <fullName evidence="2">CAAX prenyl protease 2/Lysostaphin resistance protein A-like domain-containing protein</fullName>
    </recommendedName>
</protein>
<feature type="domain" description="CAAX prenyl protease 2/Lysostaphin resistance protein A-like" evidence="2">
    <location>
        <begin position="119"/>
        <end position="211"/>
    </location>
</feature>
<feature type="transmembrane region" description="Helical" evidence="1">
    <location>
        <begin position="150"/>
        <end position="169"/>
    </location>
</feature>
<feature type="transmembrane region" description="Helical" evidence="1">
    <location>
        <begin position="207"/>
        <end position="229"/>
    </location>
</feature>
<feature type="transmembrane region" description="Helical" evidence="1">
    <location>
        <begin position="175"/>
        <end position="195"/>
    </location>
</feature>
<dbReference type="AlphaFoldDB" id="A0A2A9DZG4"/>
<comment type="caution">
    <text evidence="3">The sequence shown here is derived from an EMBL/GenBank/DDBJ whole genome shotgun (WGS) entry which is preliminary data.</text>
</comment>
<dbReference type="Proteomes" id="UP000221369">
    <property type="component" value="Unassembled WGS sequence"/>
</dbReference>
<sequence>MTSTSPVRRLLQFPLTWLVIGTVTVGGAYALITALTAATGDVGAAVLPLAGAVVAMLLYHVVMRRIARRATPETAAKGALFDVLLGIEIGLGFIAVSVATITLLGGYRIEWASADVLGVVLQIVALNVGVAVVEELIFRGFALQALERLTGSWFALGATALFFGAAHLANPGATLWRGLAIAIEAGVLLGAVFLWRRSLWTAIGAHFAWNTTVGLLGIPVSGHALPGLFNTTATGSPMLTGGEFGLEASIVPVVVSLLLSIPMLVIAHRRGNLVSRPRRNDPSVLDVSVATTQR</sequence>
<evidence type="ECO:0000259" key="2">
    <source>
        <dbReference type="Pfam" id="PF02517"/>
    </source>
</evidence>
<feature type="transmembrane region" description="Helical" evidence="1">
    <location>
        <begin position="116"/>
        <end position="138"/>
    </location>
</feature>
<feature type="transmembrane region" description="Helical" evidence="1">
    <location>
        <begin position="249"/>
        <end position="268"/>
    </location>
</feature>
<dbReference type="PANTHER" id="PTHR39430">
    <property type="entry name" value="MEMBRANE-ASSOCIATED PROTEASE-RELATED"/>
    <property type="match status" value="1"/>
</dbReference>
<dbReference type="RefSeq" id="WP_098408937.1">
    <property type="nucleotide sequence ID" value="NZ_PDJE01000001.1"/>
</dbReference>
<feature type="transmembrane region" description="Helical" evidence="1">
    <location>
        <begin position="15"/>
        <end position="36"/>
    </location>
</feature>